<feature type="region of interest" description="Disordered" evidence="1">
    <location>
        <begin position="908"/>
        <end position="929"/>
    </location>
</feature>
<feature type="region of interest" description="Disordered" evidence="1">
    <location>
        <begin position="1023"/>
        <end position="1042"/>
    </location>
</feature>
<dbReference type="STRING" id="67365.GCA_001704635_03426"/>
<feature type="region of interest" description="Disordered" evidence="1">
    <location>
        <begin position="2504"/>
        <end position="2523"/>
    </location>
</feature>
<accession>A0A1R1SEF8</accession>
<keyword evidence="3" id="KW-1185">Reference proteome</keyword>
<dbReference type="EMBL" id="ASQP01000327">
    <property type="protein sequence ID" value="OMI36568.1"/>
    <property type="molecule type" value="Genomic_DNA"/>
</dbReference>
<feature type="compositionally biased region" description="Acidic residues" evidence="1">
    <location>
        <begin position="3255"/>
        <end position="3272"/>
    </location>
</feature>
<feature type="compositionally biased region" description="Polar residues" evidence="1">
    <location>
        <begin position="2510"/>
        <end position="2522"/>
    </location>
</feature>
<feature type="compositionally biased region" description="Pro residues" evidence="1">
    <location>
        <begin position="7"/>
        <end position="23"/>
    </location>
</feature>
<proteinExistence type="predicted"/>
<reference evidence="2 3" key="1">
    <citation type="submission" date="2013-05" db="EMBL/GenBank/DDBJ databases">
        <title>Genome sequence of Streptomyces sparsogenes DSM 40356.</title>
        <authorList>
            <person name="Coyne S."/>
            <person name="Seebeck F.P."/>
        </authorList>
    </citation>
    <scope>NUCLEOTIDE SEQUENCE [LARGE SCALE GENOMIC DNA]</scope>
    <source>
        <strain evidence="2 3">DSM 40356</strain>
    </source>
</reference>
<feature type="compositionally biased region" description="Low complexity" evidence="1">
    <location>
        <begin position="1106"/>
        <end position="1115"/>
    </location>
</feature>
<gene>
    <name evidence="2" type="ORF">SPAR_25531</name>
</gene>
<feature type="region of interest" description="Disordered" evidence="1">
    <location>
        <begin position="2813"/>
        <end position="2838"/>
    </location>
</feature>
<feature type="compositionally biased region" description="Pro residues" evidence="1">
    <location>
        <begin position="1124"/>
        <end position="1151"/>
    </location>
</feature>
<protein>
    <submittedName>
        <fullName evidence="2">Uncharacterized protein</fullName>
    </submittedName>
</protein>
<dbReference type="Proteomes" id="UP000186168">
    <property type="component" value="Unassembled WGS sequence"/>
</dbReference>
<feature type="compositionally biased region" description="Low complexity" evidence="1">
    <location>
        <begin position="1090"/>
        <end position="1099"/>
    </location>
</feature>
<feature type="region of interest" description="Disordered" evidence="1">
    <location>
        <begin position="1052"/>
        <end position="1188"/>
    </location>
</feature>
<feature type="compositionally biased region" description="Polar residues" evidence="1">
    <location>
        <begin position="2815"/>
        <end position="2832"/>
    </location>
</feature>
<feature type="compositionally biased region" description="Basic and acidic residues" evidence="1">
    <location>
        <begin position="3188"/>
        <end position="3204"/>
    </location>
</feature>
<dbReference type="NCBIfam" id="NF012197">
    <property type="entry name" value="lonely_Cys"/>
    <property type="match status" value="1"/>
</dbReference>
<feature type="region of interest" description="Disordered" evidence="1">
    <location>
        <begin position="3547"/>
        <end position="3566"/>
    </location>
</feature>
<feature type="compositionally biased region" description="Basic and acidic residues" evidence="1">
    <location>
        <begin position="3159"/>
        <end position="3168"/>
    </location>
</feature>
<dbReference type="PANTHER" id="PTHR24216">
    <property type="entry name" value="PAXILLIN-RELATED"/>
    <property type="match status" value="1"/>
</dbReference>
<feature type="compositionally biased region" description="Low complexity" evidence="1">
    <location>
        <begin position="3280"/>
        <end position="3291"/>
    </location>
</feature>
<evidence type="ECO:0000313" key="3">
    <source>
        <dbReference type="Proteomes" id="UP000186168"/>
    </source>
</evidence>
<feature type="compositionally biased region" description="Pro residues" evidence="1">
    <location>
        <begin position="3236"/>
        <end position="3248"/>
    </location>
</feature>
<organism evidence="2 3">
    <name type="scientific">Streptomyces sparsogenes DSM 40356</name>
    <dbReference type="NCBI Taxonomy" id="1331668"/>
    <lineage>
        <taxon>Bacteria</taxon>
        <taxon>Bacillati</taxon>
        <taxon>Actinomycetota</taxon>
        <taxon>Actinomycetes</taxon>
        <taxon>Kitasatosporales</taxon>
        <taxon>Streptomycetaceae</taxon>
        <taxon>Streptomyces</taxon>
    </lineage>
</organism>
<feature type="region of interest" description="Disordered" evidence="1">
    <location>
        <begin position="1"/>
        <end position="53"/>
    </location>
</feature>
<feature type="region of interest" description="Disordered" evidence="1">
    <location>
        <begin position="3159"/>
        <end position="3352"/>
    </location>
</feature>
<feature type="region of interest" description="Disordered" evidence="1">
    <location>
        <begin position="400"/>
        <end position="424"/>
    </location>
</feature>
<feature type="region of interest" description="Disordered" evidence="1">
    <location>
        <begin position="1742"/>
        <end position="1785"/>
    </location>
</feature>
<dbReference type="PANTHER" id="PTHR24216:SF65">
    <property type="entry name" value="PAXILLIN-LIKE PROTEIN 1"/>
    <property type="match status" value="1"/>
</dbReference>
<feature type="non-terminal residue" evidence="2">
    <location>
        <position position="3772"/>
    </location>
</feature>
<name>A0A1R1SEF8_9ACTN</name>
<comment type="caution">
    <text evidence="2">The sequence shown here is derived from an EMBL/GenBank/DDBJ whole genome shotgun (WGS) entry which is preliminary data.</text>
</comment>
<feature type="compositionally biased region" description="Acidic residues" evidence="1">
    <location>
        <begin position="409"/>
        <end position="424"/>
    </location>
</feature>
<evidence type="ECO:0000256" key="1">
    <source>
        <dbReference type="SAM" id="MobiDB-lite"/>
    </source>
</evidence>
<sequence>MHTVPVGEPPAAPAAPPAAPAAPPAASSPGPSVLPRSTPVAFDGQSAEVSTDQEVEIERLAARVAETGLRNKRAKLAETPIRITGHDSGADGQLARSRADAVAAVFRRHLDRALSALGAAGADLSARGFTLHVTTDGTTSPDPGSASVTIGITADRHSATALRLDELRQAEPGLRDGPFRPAALARRVLGLADATPVTGALRADLYTVTDAAMRDGRAGSLAEVAAYRAEKDAERYADHRFTTGGTRVPGLNWTGLPDGELYADTIGLLEERPGDTPRILDSKAPRWLGGPTPYLLAATMDGDRVTIPALGSTTRTVSAERFVAEVLKDQELAGLPADAPIVLAMPYAGDGEQYLARLLAERTGRTVWAHSGDARLMTTPDGRLAVAVFTASERPVGSWFPVPPGMLPDADDTADTDDGSDEDWHEDVLSSPVGSELTGLQIGRASYPPDHLAVREEDFRHLDQVTKYVHANFATGTLSKTFPLEPAARGKLKAFFAAHGGAGYTSFALHDGEKHTAWGDAGAKWLKKRRSFTGLLKDKEDWLGLVMCQAGSPKDSAVPSRRGYDNAGAFVPNPLRNVAQGQHYANEMRHKTSATTVSSGVFFHNGEYVHGLVTDPQGRWGSYAEFFPEPETDELDRRARAIGLHSGPGPVSEEERQRTLELVRALKLTLGNEVDDDVRIEQDPGYAELLRGAAALERMWREDPRFRQAGPFTLEFFQRVAAAKLSLGQAGPSRADYRAVLAQALGSGPGTSLGDFVTLPPAVDRAVAWLGGPDVTREIADVLRLSGPDEVGEDERSRMFWARVKAHEALGALDAAGLDAYTAGVLHLDPSEVDDARRDQARDLTAAAYGVGRDGADPAQVGAYHLETEQALSAATAMPPVTAGGPATGRHLLATPRGDTAVDLSKVHTPGGTVDAPWHGKTADGSDRPHPYVVRAEPDRNDPGHLFVSYAGVTRRVPAAEFLELVAGDPELLTLDQAVPVFLAVSELDRLAPGLAQDLAQRIGREIYSTEFPVGEHTAGGAAHPVFSLHPSPATGATPTAGDIRVSAPRALDSVSMPGPVPPPPLDADTPGSSRGDRRAPAPTLELDAPVPGVDDPLPGLGGRMPGLDDPLPDLTTALTEVRPPSPPPPPPSPPSTLGPTPPPGQNPRPWPAGRQIDEELEKRRRPRVDSAMLPPPQVHRPSKFTDDTRMPGYVDGFLAFPGDESDDTAMPIAFGQSDVYLRGWERIVEHIDAEMEAEGAETASGEEPARRHRVRGGGIDESVFQRMKRAMRERPQTFLGEGREFVYRAESGRLRRIHIRVRNYGEWTKFTDGTSPIKVDNASRAQASVGGSKTVGQTRQLAPTVPLGPQSAVFSAFGRLGLRLGRIREVNYSMQDQVLNVGETRGWDTSHPYLDDAYVEVRITDAEPPRPAKRGILGSRWRAKPATAAAPDVEFAFGVRHGLGARLPEAVTKDPTLRRTPRTLELGPESDYRLVITEDFGPVAQIRDWAVDRIGAEPDSSAYRELDRFISSRNFHQLAGRMARGSVPGKPLFADDKKRTPLGAFVIERVVPGRAVLASETDKAELRDSAFLTVQNTRKQTKAIAKDFSLVLGPTFNLPTFGLQNVISGWMNRVKPRIQLGPSARIGHTRGRSAMTGGSGAVRSVGRAKNVTTDLYRVEKTVWIRKTGDAHATPFTTWSLDRMTRTEARRLAGMEDENTFGATEPYAPAYLTENHPPTLGMARPVQFLYANGRYSRRFAAATEGEDTSSGTTPPPAAETDSGTGTGTGAGTVPAIEPGPATEAGPQVTFAERNRLDSFTRQVLTAVSRRYPTMVATLEELGDPGDKRWRNHAHYQMVLHNTLTVINALSHHSMAGNLEAMSRTGIRIGLVNPGRFTRGYYHIWIDAELTNRTYVSPTDTILRHSAPGATTLGESQYGVQGAEFGFEALASVRDTAVDDIGFPSHALTGQLGYQAGWQTRDESNYGATATFDQMSISTKPGNLYSYDLSLTVSTGGYWRPRSLLRGLVSFGILGTSFFVRGPKSRGDIIGGDAEVPAVRGKVLLSIPSEHSPKTDPHAPGADNPYLDPNPVTRTPMTRDEARKLLDASTEDGRQPGPLEGVPHQTLSVVADRTSPGIVDRVLAKASHNKWQLTRVGAPAHDAAVRPEQPQFLTANVDQNASATGSRTTGLFGKGPYIDWLATVVHRMRVTNLRALTRPQPMETEMTVGGSNRMSGAQSKSFTQSAGLTAVYGHSHQQGSAVTGNYGMVWRPWWRTRGASGTVIRTVTSDINRVDQGHQVLATGDAEHEVAAEMRSSGVLSPLGAVVRRLRDWAGERQVVKGGWLGHLPERAAHRLGLIRGDDLGGGPTYTRRDWLQPRWFRKAPFATYPVDSVDTSKVVEEFERQLDDLAIDDESREAIHRLTSARVTRALRREMMGTGSAVTARIGGPGWKQIRIGGRNVRIRAQLEPVGEPRFVQLWPRTELEDHRWAVETYSDGFSSGRGSDAGTQVNEGVHTGDTDVPTAGPSMAETGSNRQNVSATDTRVRGRVWSSYTSEPHAEYATRYRLRITMEMGRKRGDGPRHPETRRIEHSGDVGIQREIVPLSLMRPDTARGSAPAEGPDRLAPPEIGDEPTAVNVLTGKDSPLEKSSDITGVLDSWRAITLPDGTQGPFVPPKNGFHVRNVIGAENILAAGTIALAKAYDNRLATTSGRLTGEELERVLRTARITPLTAEGTGSAQVLEDSLGSGALSAFFEHASGNGGYETAGLVENALADRSEGWLRVFSRPDFAGARLMAVADGARMESATRITQSDNATASQGGDHNTVLGAAPALKSDTTGSANPGASGTGADTSDSDGRVIAGDQARQVTVKPNTGRVFAFAIPTAWLSVADVHRQFKDLPSSNWVREHLLGSLGGVKPGPQTVESQTHVLAWVREDVARQLGLITDDNFPETVAKAWDKVKDAAKTWADEDAKYWELRRDLPDLREAVEAARVARSVARRQHREAQAAAGTEYAAARQDLVAATAAADAALTQDPGDFPAPVGDELRSATELAEGARQTLRDALLTDLTDDATPALRAAAEARLESARLALSEAEGLVGSIRRRERDRMEAEARRAFERRTAAADERVAGARDAAHAAAQAFRAAERAVEARITAVRSQERKAENAADALHHLRAQTDRLTRWHRLPEDPPSGEEDAVPTRAGLPEPKVTDWEPGKTERTENPARHSAKPKLARAPKLDSITEEPSAEPKSAPKSAPKPKPAPKPPSGLAPIAEETPEDLTEELSEDLPEDLPESKAPAPDTSDPGSTGDDTGTDRSDGSDTGTDRRHDTPDTMFREEPETSGTPPKYTEVTALRDGAPALKSPEGTTHRLLDVPQGNSFYRAFQRALPAARTGGDGAPLDAAGLRNVLADAVEGLPDDSPLLAYFSPDETDTFTAAELDTAALDLGTDTPQRREFDALGVIPHSAGDRPGPERRYQPLSPAQRRGLAAAQLRRAANAANDTGWDHSAADLLPALAARTYGVGVRVVREDGTYQDFSPNPDRPLPPGAERVVLYVADRHFRAVEAAAVAEGPPPPPKPQPPVDDSLLTAHATRPWTWEGLDDETYAEQPKFDAATDVHTLTDPDGYTYDLVTPLAGEGNLFYQAIAVALGAAPTGGREFEVIDDLTELMDTVPLPRTARLDPRATFTEDELYEAGFRPLDPVRRREFRRGGGRLPESWPTPPDWVRDGLIRAHLRSSRRWSPGTALLAAELVAKHMNLHVTYVHENGTIDTFGTASADVDNAIVLYERGGDY</sequence>
<feature type="compositionally biased region" description="Pro residues" evidence="1">
    <location>
        <begin position="3551"/>
        <end position="3561"/>
    </location>
</feature>
<feature type="compositionally biased region" description="Basic and acidic residues" evidence="1">
    <location>
        <begin position="3293"/>
        <end position="3319"/>
    </location>
</feature>
<feature type="region of interest" description="Disordered" evidence="1">
    <location>
        <begin position="2590"/>
        <end position="2615"/>
    </location>
</feature>
<evidence type="ECO:0000313" key="2">
    <source>
        <dbReference type="EMBL" id="OMI36568.1"/>
    </source>
</evidence>
<feature type="region of interest" description="Disordered" evidence="1">
    <location>
        <begin position="2047"/>
        <end position="2075"/>
    </location>
</feature>